<dbReference type="PANTHER" id="PTHR31677">
    <property type="entry name" value="AP2 DOMAIN CLASS TRANSCRIPTION FACTOR"/>
    <property type="match status" value="1"/>
</dbReference>
<accession>A0A7S3PE92</accession>
<dbReference type="PROSITE" id="PS51032">
    <property type="entry name" value="AP2_ERF"/>
    <property type="match status" value="1"/>
</dbReference>
<dbReference type="Gene3D" id="3.30.730.10">
    <property type="entry name" value="AP2/ERF domain"/>
    <property type="match status" value="1"/>
</dbReference>
<feature type="region of interest" description="Disordered" evidence="6">
    <location>
        <begin position="163"/>
        <end position="191"/>
    </location>
</feature>
<name>A0A7S3PE92_9STRA</name>
<keyword evidence="3" id="KW-0238">DNA-binding</keyword>
<dbReference type="InterPro" id="IPR016177">
    <property type="entry name" value="DNA-bd_dom_sf"/>
</dbReference>
<feature type="compositionally biased region" description="Basic residues" evidence="6">
    <location>
        <begin position="172"/>
        <end position="190"/>
    </location>
</feature>
<reference evidence="8" key="1">
    <citation type="submission" date="2021-01" db="EMBL/GenBank/DDBJ databases">
        <authorList>
            <person name="Corre E."/>
            <person name="Pelletier E."/>
            <person name="Niang G."/>
            <person name="Scheremetjew M."/>
            <person name="Finn R."/>
            <person name="Kale V."/>
            <person name="Holt S."/>
            <person name="Cochrane G."/>
            <person name="Meng A."/>
            <person name="Brown T."/>
            <person name="Cohen L."/>
        </authorList>
    </citation>
    <scope>NUCLEOTIDE SEQUENCE</scope>
    <source>
        <strain evidence="8">GSBS06</strain>
    </source>
</reference>
<dbReference type="GO" id="GO:0005634">
    <property type="term" value="C:nucleus"/>
    <property type="evidence" value="ECO:0007669"/>
    <property type="project" value="UniProtKB-SubCell"/>
</dbReference>
<evidence type="ECO:0000313" key="8">
    <source>
        <dbReference type="EMBL" id="CAE0430735.1"/>
    </source>
</evidence>
<evidence type="ECO:0000256" key="6">
    <source>
        <dbReference type="SAM" id="MobiDB-lite"/>
    </source>
</evidence>
<dbReference type="AlphaFoldDB" id="A0A7S3PE92"/>
<dbReference type="InterPro" id="IPR001471">
    <property type="entry name" value="AP2/ERF_dom"/>
</dbReference>
<dbReference type="GO" id="GO:0003700">
    <property type="term" value="F:DNA-binding transcription factor activity"/>
    <property type="evidence" value="ECO:0007669"/>
    <property type="project" value="InterPro"/>
</dbReference>
<keyword evidence="4" id="KW-0804">Transcription</keyword>
<evidence type="ECO:0000256" key="3">
    <source>
        <dbReference type="ARBA" id="ARBA00023125"/>
    </source>
</evidence>
<dbReference type="EMBL" id="HBIN01001748">
    <property type="protein sequence ID" value="CAE0430735.1"/>
    <property type="molecule type" value="Transcribed_RNA"/>
</dbReference>
<dbReference type="SMART" id="SM00380">
    <property type="entry name" value="AP2"/>
    <property type="match status" value="1"/>
</dbReference>
<evidence type="ECO:0000256" key="1">
    <source>
        <dbReference type="ARBA" id="ARBA00004123"/>
    </source>
</evidence>
<comment type="subcellular location">
    <subcellularLocation>
        <location evidence="1">Nucleus</location>
    </subcellularLocation>
</comment>
<evidence type="ECO:0000259" key="7">
    <source>
        <dbReference type="PROSITE" id="PS51032"/>
    </source>
</evidence>
<proteinExistence type="predicted"/>
<dbReference type="PANTHER" id="PTHR31677:SF196">
    <property type="entry name" value="ETHYLENE-RESPONSIVE TRANSCRIPTION FACTOR ERF109"/>
    <property type="match status" value="1"/>
</dbReference>
<evidence type="ECO:0000256" key="4">
    <source>
        <dbReference type="ARBA" id="ARBA00023163"/>
    </source>
</evidence>
<dbReference type="InterPro" id="IPR036955">
    <property type="entry name" value="AP2/ERF_dom_sf"/>
</dbReference>
<evidence type="ECO:0000256" key="2">
    <source>
        <dbReference type="ARBA" id="ARBA00023015"/>
    </source>
</evidence>
<organism evidence="8">
    <name type="scientific">Aplanochytrium stocchinoi</name>
    <dbReference type="NCBI Taxonomy" id="215587"/>
    <lineage>
        <taxon>Eukaryota</taxon>
        <taxon>Sar</taxon>
        <taxon>Stramenopiles</taxon>
        <taxon>Bigyra</taxon>
        <taxon>Labyrinthulomycetes</taxon>
        <taxon>Thraustochytrida</taxon>
        <taxon>Thraustochytriidae</taxon>
        <taxon>Aplanochytrium</taxon>
    </lineage>
</organism>
<dbReference type="GO" id="GO:0003677">
    <property type="term" value="F:DNA binding"/>
    <property type="evidence" value="ECO:0007669"/>
    <property type="project" value="UniProtKB-KW"/>
</dbReference>
<protein>
    <recommendedName>
        <fullName evidence="7">AP2/ERF domain-containing protein</fullName>
    </recommendedName>
</protein>
<sequence>MSTYVTMQPLQVYPSAGTKRTLDQTAQNLDLTAKRTKVDTLPANVTLHVNPFLQQQFLLQQELLRMQLMGQQMQNAHAMAALQSMSALPKTMDFFPSADAITKQTLALGTNFSQTKLENQFLNPVNLALLGGAAALATSGQTTTTAAVEEKKNLTITSKTNTVSANTETISKKKSPRSKKQSSKYRGVSRCKKDGRFQARIRIGSQVKYLGRFKTEIEAAFRYDTAARNYHGERALPNFAEDGTRI</sequence>
<keyword evidence="2" id="KW-0805">Transcription regulation</keyword>
<evidence type="ECO:0000256" key="5">
    <source>
        <dbReference type="ARBA" id="ARBA00023242"/>
    </source>
</evidence>
<feature type="domain" description="AP2/ERF" evidence="7">
    <location>
        <begin position="184"/>
        <end position="240"/>
    </location>
</feature>
<keyword evidence="5" id="KW-0539">Nucleus</keyword>
<gene>
    <name evidence="8" type="ORF">ASTO00021_LOCUS1094</name>
</gene>
<dbReference type="SUPFAM" id="SSF54171">
    <property type="entry name" value="DNA-binding domain"/>
    <property type="match status" value="1"/>
</dbReference>